<comment type="caution">
    <text evidence="2">The sequence shown here is derived from an EMBL/GenBank/DDBJ whole genome shotgun (WGS) entry which is preliminary data.</text>
</comment>
<feature type="transmembrane region" description="Helical" evidence="1">
    <location>
        <begin position="25"/>
        <end position="52"/>
    </location>
</feature>
<feature type="transmembrane region" description="Helical" evidence="1">
    <location>
        <begin position="173"/>
        <end position="193"/>
    </location>
</feature>
<proteinExistence type="predicted"/>
<organism evidence="2">
    <name type="scientific">marine sediment metagenome</name>
    <dbReference type="NCBI Taxonomy" id="412755"/>
    <lineage>
        <taxon>unclassified sequences</taxon>
        <taxon>metagenomes</taxon>
        <taxon>ecological metagenomes</taxon>
    </lineage>
</organism>
<evidence type="ECO:0000256" key="1">
    <source>
        <dbReference type="SAM" id="Phobius"/>
    </source>
</evidence>
<sequence>MFTIFVDSPGYTQLLPDHLGFQMYYIFWMSAIAGIIGSIFIGYILGPIFLIVHKYTLGIRMKYGIQDRPEPFKVKIGFKAIWPTLMAINFALMFSQFEWVQNIILSPTYVVDAGDIAKIPLVTLVTLLPLMFGISMGLFSPIWFLLDGGIVFTNKEKVNGIRDPIEVRSVGGWYNYILKGYAGISIVFLYAIFTIN</sequence>
<dbReference type="AlphaFoldDB" id="X1H2N3"/>
<keyword evidence="1" id="KW-0812">Transmembrane</keyword>
<name>X1H2N3_9ZZZZ</name>
<feature type="transmembrane region" description="Helical" evidence="1">
    <location>
        <begin position="80"/>
        <end position="99"/>
    </location>
</feature>
<keyword evidence="1" id="KW-0472">Membrane</keyword>
<feature type="transmembrane region" description="Helical" evidence="1">
    <location>
        <begin position="119"/>
        <end position="152"/>
    </location>
</feature>
<gene>
    <name evidence="2" type="ORF">S03H2_37277</name>
</gene>
<evidence type="ECO:0000313" key="2">
    <source>
        <dbReference type="EMBL" id="GAH48114.1"/>
    </source>
</evidence>
<keyword evidence="1" id="KW-1133">Transmembrane helix</keyword>
<dbReference type="EMBL" id="BARU01022932">
    <property type="protein sequence ID" value="GAH48114.1"/>
    <property type="molecule type" value="Genomic_DNA"/>
</dbReference>
<protein>
    <submittedName>
        <fullName evidence="2">Uncharacterized protein</fullName>
    </submittedName>
</protein>
<reference evidence="2" key="1">
    <citation type="journal article" date="2014" name="Front. Microbiol.">
        <title>High frequency of phylogenetically diverse reductive dehalogenase-homologous genes in deep subseafloor sedimentary metagenomes.</title>
        <authorList>
            <person name="Kawai M."/>
            <person name="Futagami T."/>
            <person name="Toyoda A."/>
            <person name="Takaki Y."/>
            <person name="Nishi S."/>
            <person name="Hori S."/>
            <person name="Arai W."/>
            <person name="Tsubouchi T."/>
            <person name="Morono Y."/>
            <person name="Uchiyama I."/>
            <person name="Ito T."/>
            <person name="Fujiyama A."/>
            <person name="Inagaki F."/>
            <person name="Takami H."/>
        </authorList>
    </citation>
    <scope>NUCLEOTIDE SEQUENCE</scope>
    <source>
        <strain evidence="2">Expedition CK06-06</strain>
    </source>
</reference>
<feature type="non-terminal residue" evidence="2">
    <location>
        <position position="196"/>
    </location>
</feature>
<accession>X1H2N3</accession>